<organism evidence="1">
    <name type="scientific">marine sediment metagenome</name>
    <dbReference type="NCBI Taxonomy" id="412755"/>
    <lineage>
        <taxon>unclassified sequences</taxon>
        <taxon>metagenomes</taxon>
        <taxon>ecological metagenomes</taxon>
    </lineage>
</organism>
<dbReference type="AlphaFoldDB" id="X0TZ17"/>
<gene>
    <name evidence="1" type="ORF">S01H1_11696</name>
</gene>
<reference evidence="1" key="1">
    <citation type="journal article" date="2014" name="Front. Microbiol.">
        <title>High frequency of phylogenetically diverse reductive dehalogenase-homologous genes in deep subseafloor sedimentary metagenomes.</title>
        <authorList>
            <person name="Kawai M."/>
            <person name="Futagami T."/>
            <person name="Toyoda A."/>
            <person name="Takaki Y."/>
            <person name="Nishi S."/>
            <person name="Hori S."/>
            <person name="Arai W."/>
            <person name="Tsubouchi T."/>
            <person name="Morono Y."/>
            <person name="Uchiyama I."/>
            <person name="Ito T."/>
            <person name="Fujiyama A."/>
            <person name="Inagaki F."/>
            <person name="Takami H."/>
        </authorList>
    </citation>
    <scope>NUCLEOTIDE SEQUENCE</scope>
    <source>
        <strain evidence="1">Expedition CK06-06</strain>
    </source>
</reference>
<evidence type="ECO:0000313" key="1">
    <source>
        <dbReference type="EMBL" id="GAF81400.1"/>
    </source>
</evidence>
<protein>
    <submittedName>
        <fullName evidence="1">Uncharacterized protein</fullName>
    </submittedName>
</protein>
<accession>X0TZ17</accession>
<feature type="non-terminal residue" evidence="1">
    <location>
        <position position="39"/>
    </location>
</feature>
<comment type="caution">
    <text evidence="1">The sequence shown here is derived from an EMBL/GenBank/DDBJ whole genome shotgun (WGS) entry which is preliminary data.</text>
</comment>
<sequence>MTVAINVFGSAAEEFSQRQYTPGALDVFSGNGPGDGSQM</sequence>
<proteinExistence type="predicted"/>
<name>X0TZ17_9ZZZZ</name>
<dbReference type="EMBL" id="BARS01005968">
    <property type="protein sequence ID" value="GAF81400.1"/>
    <property type="molecule type" value="Genomic_DNA"/>
</dbReference>